<reference evidence="1" key="1">
    <citation type="submission" date="2022-04" db="EMBL/GenBank/DDBJ databases">
        <title>Evolutionary, genomic, and biogeographic characterization of Chryseobacterium nepalense represented by a plastic-degrading bacterium AC3.</title>
        <authorList>
            <person name="Yin Z."/>
            <person name="Liu X."/>
            <person name="Wang D."/>
            <person name="Xie Z."/>
        </authorList>
    </citation>
    <scope>NUCLEOTIDE SEQUENCE</scope>
    <source>
        <strain evidence="1">AC3</strain>
    </source>
</reference>
<accession>A0ABY4K7K0</accession>
<dbReference type="EMBL" id="CP096203">
    <property type="protein sequence ID" value="UPQ76749.1"/>
    <property type="molecule type" value="Genomic_DNA"/>
</dbReference>
<dbReference type="Proteomes" id="UP000830552">
    <property type="component" value="Chromosome"/>
</dbReference>
<dbReference type="Gene3D" id="1.10.287.1080">
    <property type="entry name" value="MazG-like"/>
    <property type="match status" value="1"/>
</dbReference>
<name>A0ABY4K7K0_9FLAO</name>
<dbReference type="PANTHER" id="PTHR46523:SF1">
    <property type="entry name" value="DCTP PYROPHOSPHATASE 1"/>
    <property type="match status" value="1"/>
</dbReference>
<dbReference type="PANTHER" id="PTHR46523">
    <property type="entry name" value="DCTP PYROPHOSPHATASE 1"/>
    <property type="match status" value="1"/>
</dbReference>
<organism evidence="1 2">
    <name type="scientific">Chryseobacterium nepalense</name>
    <dbReference type="NCBI Taxonomy" id="1854498"/>
    <lineage>
        <taxon>Bacteria</taxon>
        <taxon>Pseudomonadati</taxon>
        <taxon>Bacteroidota</taxon>
        <taxon>Flavobacteriia</taxon>
        <taxon>Flavobacteriales</taxon>
        <taxon>Weeksellaceae</taxon>
        <taxon>Chryseobacterium group</taxon>
        <taxon>Chryseobacterium</taxon>
    </lineage>
</organism>
<dbReference type="RefSeq" id="WP_248393740.1">
    <property type="nucleotide sequence ID" value="NZ_CP096203.1"/>
</dbReference>
<sequence>MIKLEIMENMTTLINEIIKFRNERDWEQFHNSKDLAVALSVEASELLELFLWKENEDFNIDKLKEELADVLMYALLLANKHDLDIHEIILDKIRKNAEKYPVDKSRGNATKYNEL</sequence>
<dbReference type="PIRSF" id="PIRSF029826">
    <property type="entry name" value="UCP029826_pph"/>
    <property type="match status" value="1"/>
</dbReference>
<dbReference type="CDD" id="cd11537">
    <property type="entry name" value="NTP-PPase_RS21-C6_like"/>
    <property type="match status" value="1"/>
</dbReference>
<dbReference type="InterPro" id="IPR052555">
    <property type="entry name" value="dCTP_Pyrophosphatase"/>
</dbReference>
<evidence type="ECO:0000313" key="2">
    <source>
        <dbReference type="Proteomes" id="UP000830552"/>
    </source>
</evidence>
<proteinExistence type="predicted"/>
<dbReference type="SUPFAM" id="SSF101386">
    <property type="entry name" value="all-alpha NTP pyrophosphatases"/>
    <property type="match status" value="1"/>
</dbReference>
<gene>
    <name evidence="1" type="ORF">M0D58_04155</name>
</gene>
<evidence type="ECO:0000313" key="1">
    <source>
        <dbReference type="EMBL" id="UPQ76749.1"/>
    </source>
</evidence>
<protein>
    <submittedName>
        <fullName evidence="1">Nucleotide pyrophosphohydrolase</fullName>
    </submittedName>
</protein>
<keyword evidence="2" id="KW-1185">Reference proteome</keyword>
<dbReference type="Pfam" id="PF12643">
    <property type="entry name" value="MazG-like"/>
    <property type="match status" value="1"/>
</dbReference>
<dbReference type="InterPro" id="IPR025984">
    <property type="entry name" value="DCTPP"/>
</dbReference>